<dbReference type="InterPro" id="IPR036890">
    <property type="entry name" value="HATPase_C_sf"/>
</dbReference>
<dbReference type="SUPFAM" id="SSF55874">
    <property type="entry name" value="ATPase domain of HSP90 chaperone/DNA topoisomerase II/histidine kinase"/>
    <property type="match status" value="1"/>
</dbReference>
<sequence length="632" mass="70707">MATILIVDDDPTFVHLLTNLIASFGETPISATQGASVFQIMKEEQVDLILLDIYMPIISGMTLIKQLKNHKEYQHIPVIMITGSGNISLMTECFEAGASDFITKPVSPVVLQARLSSILEKQKDIARLEKEITERKKAEAALRKLSVAVEQSPDILFLTDAQYRIEYANPKCLTITGYQLDEVFKQKPTIFQAPNSDSPKYDHIFQTVSKKGTWKGKICNQKKNGEIFWVSCSISPILNDQGQLTNYLSIQEDITDRIKAEYILAQQTISLKISENRLRTIIEATADGIVVVGRDKHIHFINPAAESLLGQPAKKLLGELFQYPLDSQKTTEIIINRPEAGEISADLQVVETETDDGPVWVASIREVPQRTAKLIPEQPTEKVINSQLQPHDCLLNDGHKHASNFLSNISHEFRTPMHAILSFAGFGIKKIHQAPPEKLLHYFEQIKLSANRLMPLINDLLDLSSLESGKLPFKTISQDIVPVILSVIQEQQKIANEKHISITLCQPQCQTCAIFNKNGIIKVIRNILQNAIHFSAEQSVVSVEITNDSKDNRQWLRVRISDEGIGIPENDLINIFCKFFQCEQIQHPSGGTGMGLAICKHIILEHGGNIWAENNPDKGACFSFTLPVTVEQ</sequence>
<dbReference type="PANTHER" id="PTHR43547:SF2">
    <property type="entry name" value="HYBRID SIGNAL TRANSDUCTION HISTIDINE KINASE C"/>
    <property type="match status" value="1"/>
</dbReference>
<dbReference type="InterPro" id="IPR001610">
    <property type="entry name" value="PAC"/>
</dbReference>
<keyword evidence="3 4" id="KW-0597">Phosphoprotein</keyword>
<feature type="coiled-coil region" evidence="5">
    <location>
        <begin position="118"/>
        <end position="148"/>
    </location>
</feature>
<dbReference type="PROSITE" id="PS50110">
    <property type="entry name" value="RESPONSE_REGULATORY"/>
    <property type="match status" value="1"/>
</dbReference>
<dbReference type="Pfam" id="PF02518">
    <property type="entry name" value="HATPase_c"/>
    <property type="match status" value="1"/>
</dbReference>
<evidence type="ECO:0000256" key="3">
    <source>
        <dbReference type="ARBA" id="ARBA00022553"/>
    </source>
</evidence>
<reference evidence="11" key="1">
    <citation type="submission" date="2012-11" db="EMBL/GenBank/DDBJ databases">
        <authorList>
            <person name="Lucero-Rivera Y.E."/>
            <person name="Tovar-Ramirez D."/>
        </authorList>
    </citation>
    <scope>NUCLEOTIDE SEQUENCE [LARGE SCALE GENOMIC DNA]</scope>
    <source>
        <strain evidence="11">Araruama</strain>
    </source>
</reference>
<name>A0A1V1PB65_9BACT</name>
<dbReference type="PRINTS" id="PR00344">
    <property type="entry name" value="BCTRLSENSOR"/>
</dbReference>
<dbReference type="SUPFAM" id="SSF55785">
    <property type="entry name" value="PYP-like sensor domain (PAS domain)"/>
    <property type="match status" value="2"/>
</dbReference>
<dbReference type="SMART" id="SM00388">
    <property type="entry name" value="HisKA"/>
    <property type="match status" value="1"/>
</dbReference>
<dbReference type="Gene3D" id="3.40.50.2300">
    <property type="match status" value="1"/>
</dbReference>
<dbReference type="SMART" id="SM00086">
    <property type="entry name" value="PAC"/>
    <property type="match status" value="1"/>
</dbReference>
<dbReference type="EC" id="2.7.13.3" evidence="2"/>
<dbReference type="CDD" id="cd00130">
    <property type="entry name" value="PAS"/>
    <property type="match status" value="2"/>
</dbReference>
<dbReference type="InterPro" id="IPR004358">
    <property type="entry name" value="Sig_transdc_His_kin-like_C"/>
</dbReference>
<evidence type="ECO:0000256" key="4">
    <source>
        <dbReference type="PROSITE-ProRule" id="PRU00169"/>
    </source>
</evidence>
<dbReference type="PROSITE" id="PS50112">
    <property type="entry name" value="PAS"/>
    <property type="match status" value="2"/>
</dbReference>
<dbReference type="PANTHER" id="PTHR43547">
    <property type="entry name" value="TWO-COMPONENT HISTIDINE KINASE"/>
    <property type="match status" value="1"/>
</dbReference>
<dbReference type="InterPro" id="IPR005467">
    <property type="entry name" value="His_kinase_dom"/>
</dbReference>
<dbReference type="NCBIfam" id="TIGR00229">
    <property type="entry name" value="sensory_box"/>
    <property type="match status" value="2"/>
</dbReference>
<dbReference type="SMART" id="SM00448">
    <property type="entry name" value="REC"/>
    <property type="match status" value="1"/>
</dbReference>
<organism evidence="10 11">
    <name type="scientific">Candidatus Magnetoglobus multicellularis str. Araruama</name>
    <dbReference type="NCBI Taxonomy" id="890399"/>
    <lineage>
        <taxon>Bacteria</taxon>
        <taxon>Pseudomonadati</taxon>
        <taxon>Thermodesulfobacteriota</taxon>
        <taxon>Desulfobacteria</taxon>
        <taxon>Desulfobacterales</taxon>
        <taxon>Desulfobacteraceae</taxon>
        <taxon>Candidatus Magnetoglobus</taxon>
    </lineage>
</organism>
<comment type="caution">
    <text evidence="10">The sequence shown here is derived from an EMBL/GenBank/DDBJ whole genome shotgun (WGS) entry which is preliminary data.</text>
</comment>
<accession>A0A1V1PB65</accession>
<dbReference type="PROSITE" id="PS50113">
    <property type="entry name" value="PAC"/>
    <property type="match status" value="1"/>
</dbReference>
<feature type="domain" description="PAC" evidence="9">
    <location>
        <begin position="212"/>
        <end position="266"/>
    </location>
</feature>
<dbReference type="InterPro" id="IPR000700">
    <property type="entry name" value="PAS-assoc_C"/>
</dbReference>
<evidence type="ECO:0000259" key="9">
    <source>
        <dbReference type="PROSITE" id="PS50113"/>
    </source>
</evidence>
<dbReference type="SMART" id="SM00387">
    <property type="entry name" value="HATPase_c"/>
    <property type="match status" value="1"/>
</dbReference>
<dbReference type="SMART" id="SM00091">
    <property type="entry name" value="PAS"/>
    <property type="match status" value="2"/>
</dbReference>
<dbReference type="AlphaFoldDB" id="A0A1V1PB65"/>
<evidence type="ECO:0000259" key="8">
    <source>
        <dbReference type="PROSITE" id="PS50112"/>
    </source>
</evidence>
<dbReference type="Gene3D" id="3.30.565.10">
    <property type="entry name" value="Histidine kinase-like ATPase, C-terminal domain"/>
    <property type="match status" value="1"/>
</dbReference>
<dbReference type="Pfam" id="PF00072">
    <property type="entry name" value="Response_reg"/>
    <property type="match status" value="1"/>
</dbReference>
<evidence type="ECO:0000256" key="5">
    <source>
        <dbReference type="SAM" id="Coils"/>
    </source>
</evidence>
<dbReference type="InterPro" id="IPR011006">
    <property type="entry name" value="CheY-like_superfamily"/>
</dbReference>
<dbReference type="CDD" id="cd00082">
    <property type="entry name" value="HisKA"/>
    <property type="match status" value="1"/>
</dbReference>
<feature type="domain" description="PAS" evidence="8">
    <location>
        <begin position="141"/>
        <end position="183"/>
    </location>
</feature>
<dbReference type="SUPFAM" id="SSF47384">
    <property type="entry name" value="Homodimeric domain of signal transducing histidine kinase"/>
    <property type="match status" value="1"/>
</dbReference>
<keyword evidence="5" id="KW-0175">Coiled coil</keyword>
<evidence type="ECO:0000259" key="6">
    <source>
        <dbReference type="PROSITE" id="PS50109"/>
    </source>
</evidence>
<dbReference type="EMBL" id="ATBP01000190">
    <property type="protein sequence ID" value="ETR72038.1"/>
    <property type="molecule type" value="Genomic_DNA"/>
</dbReference>
<feature type="domain" description="Response regulatory" evidence="7">
    <location>
        <begin position="3"/>
        <end position="119"/>
    </location>
</feature>
<dbReference type="InterPro" id="IPR035965">
    <property type="entry name" value="PAS-like_dom_sf"/>
</dbReference>
<dbReference type="InterPro" id="IPR001789">
    <property type="entry name" value="Sig_transdc_resp-reg_receiver"/>
</dbReference>
<dbReference type="GO" id="GO:0000155">
    <property type="term" value="F:phosphorelay sensor kinase activity"/>
    <property type="evidence" value="ECO:0007669"/>
    <property type="project" value="InterPro"/>
</dbReference>
<dbReference type="PROSITE" id="PS50109">
    <property type="entry name" value="HIS_KIN"/>
    <property type="match status" value="1"/>
</dbReference>
<feature type="modified residue" description="4-aspartylphosphate" evidence="4">
    <location>
        <position position="52"/>
    </location>
</feature>
<proteinExistence type="predicted"/>
<dbReference type="InterPro" id="IPR003661">
    <property type="entry name" value="HisK_dim/P_dom"/>
</dbReference>
<evidence type="ECO:0000256" key="1">
    <source>
        <dbReference type="ARBA" id="ARBA00000085"/>
    </source>
</evidence>
<dbReference type="Pfam" id="PF13188">
    <property type="entry name" value="PAS_8"/>
    <property type="match status" value="1"/>
</dbReference>
<dbReference type="Gene3D" id="3.30.450.20">
    <property type="entry name" value="PAS domain"/>
    <property type="match status" value="2"/>
</dbReference>
<dbReference type="InterPro" id="IPR036097">
    <property type="entry name" value="HisK_dim/P_sf"/>
</dbReference>
<dbReference type="Pfam" id="PF13426">
    <property type="entry name" value="PAS_9"/>
    <property type="match status" value="1"/>
</dbReference>
<feature type="domain" description="PAS" evidence="8">
    <location>
        <begin position="274"/>
        <end position="319"/>
    </location>
</feature>
<evidence type="ECO:0000313" key="11">
    <source>
        <dbReference type="Proteomes" id="UP000189670"/>
    </source>
</evidence>
<dbReference type="Proteomes" id="UP000189670">
    <property type="component" value="Unassembled WGS sequence"/>
</dbReference>
<gene>
    <name evidence="10" type="ORF">OMM_02017</name>
</gene>
<evidence type="ECO:0000259" key="7">
    <source>
        <dbReference type="PROSITE" id="PS50110"/>
    </source>
</evidence>
<dbReference type="InterPro" id="IPR003594">
    <property type="entry name" value="HATPase_dom"/>
</dbReference>
<protein>
    <recommendedName>
        <fullName evidence="2">histidine kinase</fullName>
        <ecNumber evidence="2">2.7.13.3</ecNumber>
    </recommendedName>
</protein>
<dbReference type="InterPro" id="IPR000014">
    <property type="entry name" value="PAS"/>
</dbReference>
<dbReference type="Gene3D" id="1.10.287.130">
    <property type="match status" value="1"/>
</dbReference>
<evidence type="ECO:0000256" key="2">
    <source>
        <dbReference type="ARBA" id="ARBA00012438"/>
    </source>
</evidence>
<dbReference type="SUPFAM" id="SSF52172">
    <property type="entry name" value="CheY-like"/>
    <property type="match status" value="1"/>
</dbReference>
<dbReference type="Pfam" id="PF00512">
    <property type="entry name" value="HisKA"/>
    <property type="match status" value="1"/>
</dbReference>
<feature type="domain" description="Histidine kinase" evidence="6">
    <location>
        <begin position="408"/>
        <end position="630"/>
    </location>
</feature>
<comment type="catalytic activity">
    <reaction evidence="1">
        <text>ATP + protein L-histidine = ADP + protein N-phospho-L-histidine.</text>
        <dbReference type="EC" id="2.7.13.3"/>
    </reaction>
</comment>
<evidence type="ECO:0000313" key="10">
    <source>
        <dbReference type="EMBL" id="ETR72038.1"/>
    </source>
</evidence>